<dbReference type="SUPFAM" id="SSF47413">
    <property type="entry name" value="lambda repressor-like DNA-binding domains"/>
    <property type="match status" value="1"/>
</dbReference>
<feature type="compositionally biased region" description="Basic and acidic residues" evidence="4">
    <location>
        <begin position="13"/>
        <end position="27"/>
    </location>
</feature>
<dbReference type="InterPro" id="IPR046335">
    <property type="entry name" value="LacI/GalR-like_sensor"/>
</dbReference>
<sequence>MALRLLLQSPRMARSDKKSPTPSRDKAAPPSPTAARAKLEDVASLAKVSLATASRAINQPDIVRPSIRERVLRAVEMLDYTPDRTAKALSSGRSHTVGAVVPTLGNAIFADGIEALEVRLGARGYTLLLAHSQYDPARELRQVRAMLQYGVDGLVLVGDSFAPEVLPLIRHHRRPVITTYICASRQEIPAIGPDNRRAGYGIARHLLDLGHREFAVISNTSMPNDRSQARLEGILEAIAAEGIRLPPSRIVETAMPSIVAGREAFRKLRAENPAATAYLCTSDAMAVGAIAEARREGIRVPQDISVTGFDDVEIAAETDPPLTTVHVPAVEIGTLAADQLIRIIEGEAVPMSTELEAPLVVRDSAGPAADRPAPRKRRARVDAA</sequence>
<feature type="domain" description="HTH lacI-type" evidence="5">
    <location>
        <begin position="37"/>
        <end position="91"/>
    </location>
</feature>
<dbReference type="AlphaFoldDB" id="A0A1M7ZPE0"/>
<evidence type="ECO:0000256" key="1">
    <source>
        <dbReference type="ARBA" id="ARBA00023015"/>
    </source>
</evidence>
<dbReference type="CDD" id="cd06273">
    <property type="entry name" value="PBP1_LacI-like"/>
    <property type="match status" value="1"/>
</dbReference>
<dbReference type="InterPro" id="IPR028082">
    <property type="entry name" value="Peripla_BP_I"/>
</dbReference>
<proteinExistence type="predicted"/>
<dbReference type="PANTHER" id="PTHR30146">
    <property type="entry name" value="LACI-RELATED TRANSCRIPTIONAL REPRESSOR"/>
    <property type="match status" value="1"/>
</dbReference>
<organism evidence="6 7">
    <name type="scientific">Pseudoxanthobacter soli DSM 19599</name>
    <dbReference type="NCBI Taxonomy" id="1123029"/>
    <lineage>
        <taxon>Bacteria</taxon>
        <taxon>Pseudomonadati</taxon>
        <taxon>Pseudomonadota</taxon>
        <taxon>Alphaproteobacteria</taxon>
        <taxon>Hyphomicrobiales</taxon>
        <taxon>Segnochrobactraceae</taxon>
        <taxon>Pseudoxanthobacter</taxon>
    </lineage>
</organism>
<dbReference type="GO" id="GO:0003700">
    <property type="term" value="F:DNA-binding transcription factor activity"/>
    <property type="evidence" value="ECO:0007669"/>
    <property type="project" value="TreeGrafter"/>
</dbReference>
<evidence type="ECO:0000256" key="2">
    <source>
        <dbReference type="ARBA" id="ARBA00023125"/>
    </source>
</evidence>
<dbReference type="Proteomes" id="UP000186406">
    <property type="component" value="Unassembled WGS sequence"/>
</dbReference>
<dbReference type="STRING" id="1123029.SAMN02745172_03195"/>
<feature type="compositionally biased region" description="Basic residues" evidence="4">
    <location>
        <begin position="374"/>
        <end position="384"/>
    </location>
</feature>
<keyword evidence="7" id="KW-1185">Reference proteome</keyword>
<accession>A0A1M7ZPE0</accession>
<name>A0A1M7ZPE0_9HYPH</name>
<dbReference type="SUPFAM" id="SSF53822">
    <property type="entry name" value="Periplasmic binding protein-like I"/>
    <property type="match status" value="1"/>
</dbReference>
<evidence type="ECO:0000256" key="3">
    <source>
        <dbReference type="ARBA" id="ARBA00023163"/>
    </source>
</evidence>
<feature type="region of interest" description="Disordered" evidence="4">
    <location>
        <begin position="1"/>
        <end position="36"/>
    </location>
</feature>
<feature type="region of interest" description="Disordered" evidence="4">
    <location>
        <begin position="363"/>
        <end position="384"/>
    </location>
</feature>
<evidence type="ECO:0000259" key="5">
    <source>
        <dbReference type="PROSITE" id="PS50932"/>
    </source>
</evidence>
<dbReference type="InterPro" id="IPR010982">
    <property type="entry name" value="Lambda_DNA-bd_dom_sf"/>
</dbReference>
<dbReference type="EMBL" id="FRXO01000006">
    <property type="protein sequence ID" value="SHO66536.1"/>
    <property type="molecule type" value="Genomic_DNA"/>
</dbReference>
<evidence type="ECO:0000313" key="7">
    <source>
        <dbReference type="Proteomes" id="UP000186406"/>
    </source>
</evidence>
<dbReference type="Pfam" id="PF13377">
    <property type="entry name" value="Peripla_BP_3"/>
    <property type="match status" value="1"/>
</dbReference>
<keyword evidence="1" id="KW-0805">Transcription regulation</keyword>
<evidence type="ECO:0000256" key="4">
    <source>
        <dbReference type="SAM" id="MobiDB-lite"/>
    </source>
</evidence>
<dbReference type="Gene3D" id="3.40.50.2300">
    <property type="match status" value="2"/>
</dbReference>
<dbReference type="InterPro" id="IPR000843">
    <property type="entry name" value="HTH_LacI"/>
</dbReference>
<gene>
    <name evidence="6" type="ORF">SAMN02745172_03195</name>
</gene>
<dbReference type="PANTHER" id="PTHR30146:SF138">
    <property type="entry name" value="TRANSCRIPTIONAL REGULATORY PROTEIN"/>
    <property type="match status" value="1"/>
</dbReference>
<reference evidence="6 7" key="1">
    <citation type="submission" date="2016-12" db="EMBL/GenBank/DDBJ databases">
        <authorList>
            <person name="Song W.-J."/>
            <person name="Kurnit D.M."/>
        </authorList>
    </citation>
    <scope>NUCLEOTIDE SEQUENCE [LARGE SCALE GENOMIC DNA]</scope>
    <source>
        <strain evidence="6 7">DSM 19599</strain>
    </source>
</reference>
<dbReference type="Pfam" id="PF00356">
    <property type="entry name" value="LacI"/>
    <property type="match status" value="1"/>
</dbReference>
<dbReference type="GO" id="GO:0000976">
    <property type="term" value="F:transcription cis-regulatory region binding"/>
    <property type="evidence" value="ECO:0007669"/>
    <property type="project" value="TreeGrafter"/>
</dbReference>
<dbReference type="Gene3D" id="1.10.260.40">
    <property type="entry name" value="lambda repressor-like DNA-binding domains"/>
    <property type="match status" value="1"/>
</dbReference>
<dbReference type="PROSITE" id="PS50932">
    <property type="entry name" value="HTH_LACI_2"/>
    <property type="match status" value="1"/>
</dbReference>
<keyword evidence="3" id="KW-0804">Transcription</keyword>
<dbReference type="PROSITE" id="PS00356">
    <property type="entry name" value="HTH_LACI_1"/>
    <property type="match status" value="1"/>
</dbReference>
<dbReference type="CDD" id="cd01392">
    <property type="entry name" value="HTH_LacI"/>
    <property type="match status" value="1"/>
</dbReference>
<dbReference type="SMART" id="SM00354">
    <property type="entry name" value="HTH_LACI"/>
    <property type="match status" value="1"/>
</dbReference>
<keyword evidence="2" id="KW-0238">DNA-binding</keyword>
<protein>
    <submittedName>
        <fullName evidence="6">Transcriptional regulator, LacI family</fullName>
    </submittedName>
</protein>
<evidence type="ECO:0000313" key="6">
    <source>
        <dbReference type="EMBL" id="SHO66536.1"/>
    </source>
</evidence>